<gene>
    <name evidence="2" type="ORF">QZM33_20165</name>
</gene>
<sequence>MKIRSNTGITRLALCALTSAVLAACGGGGGSSSASAPAGTGGQSTTAAATSMTGTVAIGTGMTGATVTVTDAGGKSVTATSGANGNYNVSLSGLTAPFLITATDPSGVSGTLYSVVASASTAAGAPVIANVTPLTTAVAALMTQLGNPADLTGNASAITSSAITAAETTLDTAIAPILSANSVPASFDPIGTTFIPNQTGADAVIDSVAVTPSASGSGLQITSLANPNTAIQLNSGTSVSTALTAPTQAANYLANLQASLSACASDVRGGATDTSDSNCTSAIDANYLNNGIGTGVAGFAKRHTLFTKGTVLTGIKTVAFVPAGTLAGISNPAALVYLLMTDPDGTPDFGMDYVQQLPNGQWDIIGNQLQDSTYIASFLGRVQYTDSADAANAHYESGLNIQISSSVKVNGTATGVGSAVVTGPGLPANGLWFQTAGNGTGAGYLEIPTGTLTAPLTSVGNRVNGGISTTYKWAWAPLSGSATSFSPNGLPEYASSSQNVSTISNFGIYTVTLYDTTGTKIRSEQIQNIARNYAAAAGRTITWQTLGNDVIANYLTPGGSGTQSAPGTSATLDWTTPAGSFYPNFWASINSLGTAQTSVPATTYDATVWGASTGNTPSPLTFNTPFTDVLTSTATATAEQTVQVQLGWQASGEYYVNTWQYGNP</sequence>
<accession>A0AAW7T384</accession>
<dbReference type="RefSeq" id="WP_301788718.1">
    <property type="nucleotide sequence ID" value="NZ_JAUJRV010000017.1"/>
</dbReference>
<feature type="signal peptide" evidence="1">
    <location>
        <begin position="1"/>
        <end position="23"/>
    </location>
</feature>
<proteinExistence type="predicted"/>
<organism evidence="2 3">
    <name type="scientific">Burkholderia vietnamiensis</name>
    <dbReference type="NCBI Taxonomy" id="60552"/>
    <lineage>
        <taxon>Bacteria</taxon>
        <taxon>Pseudomonadati</taxon>
        <taxon>Pseudomonadota</taxon>
        <taxon>Betaproteobacteria</taxon>
        <taxon>Burkholderiales</taxon>
        <taxon>Burkholderiaceae</taxon>
        <taxon>Burkholderia</taxon>
        <taxon>Burkholderia cepacia complex</taxon>
    </lineage>
</organism>
<evidence type="ECO:0000313" key="3">
    <source>
        <dbReference type="Proteomes" id="UP001171620"/>
    </source>
</evidence>
<dbReference type="Gene3D" id="2.60.40.10">
    <property type="entry name" value="Immunoglobulins"/>
    <property type="match status" value="1"/>
</dbReference>
<dbReference type="InterPro" id="IPR013783">
    <property type="entry name" value="Ig-like_fold"/>
</dbReference>
<evidence type="ECO:0000256" key="1">
    <source>
        <dbReference type="SAM" id="SignalP"/>
    </source>
</evidence>
<feature type="chain" id="PRO_5043936423" evidence="1">
    <location>
        <begin position="24"/>
        <end position="664"/>
    </location>
</feature>
<dbReference type="EMBL" id="JAUJRV010000017">
    <property type="protein sequence ID" value="MDN7797256.1"/>
    <property type="molecule type" value="Genomic_DNA"/>
</dbReference>
<evidence type="ECO:0000313" key="2">
    <source>
        <dbReference type="EMBL" id="MDN7797256.1"/>
    </source>
</evidence>
<reference evidence="2" key="1">
    <citation type="submission" date="2023-07" db="EMBL/GenBank/DDBJ databases">
        <title>A collection of bacterial strains from the Burkholderia cepacia Research Laboratory and Repository.</title>
        <authorList>
            <person name="Lipuma J."/>
            <person name="Spilker T."/>
            <person name="Caverly L."/>
        </authorList>
    </citation>
    <scope>NUCLEOTIDE SEQUENCE</scope>
    <source>
        <strain evidence="2">AU44268</strain>
    </source>
</reference>
<dbReference type="AlphaFoldDB" id="A0AAW7T384"/>
<name>A0AAW7T384_BURVI</name>
<dbReference type="Proteomes" id="UP001171620">
    <property type="component" value="Unassembled WGS sequence"/>
</dbReference>
<keyword evidence="1" id="KW-0732">Signal</keyword>
<protein>
    <submittedName>
        <fullName evidence="2">Cell wall anchor protein</fullName>
    </submittedName>
</protein>
<dbReference type="PROSITE" id="PS51257">
    <property type="entry name" value="PROKAR_LIPOPROTEIN"/>
    <property type="match status" value="1"/>
</dbReference>
<comment type="caution">
    <text evidence="2">The sequence shown here is derived from an EMBL/GenBank/DDBJ whole genome shotgun (WGS) entry which is preliminary data.</text>
</comment>